<accession>A0A1N7DK45</accession>
<reference evidence="2 3" key="1">
    <citation type="submission" date="2017-01" db="EMBL/GenBank/DDBJ databases">
        <authorList>
            <person name="Mah S.A."/>
            <person name="Swanson W.J."/>
            <person name="Moy G.W."/>
            <person name="Vacquier V.D."/>
        </authorList>
    </citation>
    <scope>NUCLEOTIDE SEQUENCE [LARGE SCALE GENOMIC DNA]</scope>
    <source>
        <strain evidence="2 3">CPCC 203464</strain>
    </source>
</reference>
<name>A0A1N7DK45_9NOCA</name>
<proteinExistence type="predicted"/>
<evidence type="ECO:0000313" key="3">
    <source>
        <dbReference type="Proteomes" id="UP000186218"/>
    </source>
</evidence>
<evidence type="ECO:0000256" key="1">
    <source>
        <dbReference type="SAM" id="SignalP"/>
    </source>
</evidence>
<organism evidence="2 3">
    <name type="scientific">Williamsia sterculiae</name>
    <dbReference type="NCBI Taxonomy" id="1344003"/>
    <lineage>
        <taxon>Bacteria</taxon>
        <taxon>Bacillati</taxon>
        <taxon>Actinomycetota</taxon>
        <taxon>Actinomycetes</taxon>
        <taxon>Mycobacteriales</taxon>
        <taxon>Nocardiaceae</taxon>
        <taxon>Williamsia</taxon>
    </lineage>
</organism>
<dbReference type="Gene3D" id="2.60.40.1650">
    <property type="entry name" value="Porin MspA (Ig-like beta-sandwich domain)"/>
    <property type="match status" value="1"/>
</dbReference>
<dbReference type="InterPro" id="IPR015286">
    <property type="entry name" value="Porin_fam_mycobact-type"/>
</dbReference>
<gene>
    <name evidence="2" type="ORF">SAMN05445060_0696</name>
</gene>
<dbReference type="EMBL" id="FTNT01000002">
    <property type="protein sequence ID" value="SIR76138.1"/>
    <property type="molecule type" value="Genomic_DNA"/>
</dbReference>
<dbReference type="Proteomes" id="UP000186218">
    <property type="component" value="Unassembled WGS sequence"/>
</dbReference>
<dbReference type="AlphaFoldDB" id="A0A1N7DK45"/>
<dbReference type="Pfam" id="PF09203">
    <property type="entry name" value="MspA"/>
    <property type="match status" value="1"/>
</dbReference>
<feature type="signal peptide" evidence="1">
    <location>
        <begin position="1"/>
        <end position="27"/>
    </location>
</feature>
<feature type="chain" id="PRO_5038545099" evidence="1">
    <location>
        <begin position="28"/>
        <end position="201"/>
    </location>
</feature>
<dbReference type="OrthoDB" id="4540215at2"/>
<dbReference type="RefSeq" id="WP_076476633.1">
    <property type="nucleotide sequence ID" value="NZ_FTNT01000002.1"/>
</dbReference>
<sequence>MSKFSVFGLRRTVGVAAIAAVAGVGLASMGAGEAAAGKLPNGYKKTVGADGTVAEIIRTGDAVYPVPSVSNNGAGRAAEVFGNIVGKVSGNGDGSLETGYLVGCQVDVSDLTVGLDGTADFVAGTAGLTGSLNIPIKPGQVVSTSLGSKDFKGVGAIQYQALQIGTEGCGGFAQARAYSTLTVAGDNYIKTTLYGKPFSIN</sequence>
<evidence type="ECO:0000313" key="2">
    <source>
        <dbReference type="EMBL" id="SIR76138.1"/>
    </source>
</evidence>
<keyword evidence="3" id="KW-1185">Reference proteome</keyword>
<protein>
    <submittedName>
        <fullName evidence="2">MspA protein</fullName>
    </submittedName>
</protein>
<keyword evidence="1" id="KW-0732">Signal</keyword>